<reference evidence="7" key="2">
    <citation type="journal article" date="2016" name="Mol. Ecol.">
        <title>Population genomics of the filarial nematode parasite Wuchereria bancrofti from mosquitoes.</title>
        <authorList>
            <person name="Small S.T."/>
            <person name="Reimer L.J."/>
            <person name="Tisch D.J."/>
            <person name="King C.L."/>
            <person name="Christensen B.M."/>
            <person name="Siba P.M."/>
            <person name="Kazura J.W."/>
            <person name="Serre D."/>
            <person name="Zimmerman P.A."/>
        </authorList>
    </citation>
    <scope>NUCLEOTIDE SEQUENCE</scope>
    <source>
        <strain evidence="7">pt0022</strain>
    </source>
</reference>
<keyword evidence="2" id="KW-0808">Transferase</keyword>
<dbReference type="AlphaFoldDB" id="A0AAF5PT68"/>
<dbReference type="InterPro" id="IPR032098">
    <property type="entry name" value="Acyltransf_C"/>
</dbReference>
<keyword evidence="5" id="KW-1133">Transmembrane helix</keyword>
<evidence type="ECO:0000259" key="6">
    <source>
        <dbReference type="SMART" id="SM00563"/>
    </source>
</evidence>
<dbReference type="InterPro" id="IPR002123">
    <property type="entry name" value="Plipid/glycerol_acylTrfase"/>
</dbReference>
<dbReference type="GO" id="GO:0005783">
    <property type="term" value="C:endoplasmic reticulum"/>
    <property type="evidence" value="ECO:0007669"/>
    <property type="project" value="TreeGrafter"/>
</dbReference>
<dbReference type="SMART" id="SM00563">
    <property type="entry name" value="PlsC"/>
    <property type="match status" value="1"/>
</dbReference>
<dbReference type="GO" id="GO:0016746">
    <property type="term" value="F:acyltransferase activity"/>
    <property type="evidence" value="ECO:0007669"/>
    <property type="project" value="UniProtKB-KW"/>
</dbReference>
<evidence type="ECO:0000256" key="1">
    <source>
        <dbReference type="ARBA" id="ARBA00008655"/>
    </source>
</evidence>
<accession>A0AAF5PT68</accession>
<dbReference type="Pfam" id="PF16076">
    <property type="entry name" value="Acyltransf_C"/>
    <property type="match status" value="1"/>
</dbReference>
<dbReference type="CDD" id="cd07990">
    <property type="entry name" value="LPLAT_LCLAT1-like"/>
    <property type="match status" value="1"/>
</dbReference>
<evidence type="ECO:0000256" key="5">
    <source>
        <dbReference type="SAM" id="Phobius"/>
    </source>
</evidence>
<evidence type="ECO:0000313" key="8">
    <source>
        <dbReference type="WBParaSite" id="mrna-Wban_05180"/>
    </source>
</evidence>
<dbReference type="WBParaSite" id="mrna-Wban_05180">
    <property type="protein sequence ID" value="mrna-Wban_05180"/>
    <property type="gene ID" value="Wban_05180"/>
</dbReference>
<dbReference type="Pfam" id="PF01553">
    <property type="entry name" value="Acyltransferase"/>
    <property type="match status" value="1"/>
</dbReference>
<dbReference type="PANTHER" id="PTHR10983:SF2">
    <property type="entry name" value="ACYL-COA:LYSOPHOSPHATIDYLGLYCEROL ACYLTRANSFERASE 1"/>
    <property type="match status" value="1"/>
</dbReference>
<feature type="domain" description="Phospholipid/glycerol acyltransferase" evidence="6">
    <location>
        <begin position="121"/>
        <end position="245"/>
    </location>
</feature>
<dbReference type="SUPFAM" id="SSF69593">
    <property type="entry name" value="Glycerol-3-phosphate (1)-acyltransferase"/>
    <property type="match status" value="1"/>
</dbReference>
<protein>
    <recommendedName>
        <fullName evidence="6">Phospholipid/glycerol acyltransferase domain-containing protein</fullName>
    </recommendedName>
</protein>
<reference evidence="8" key="3">
    <citation type="submission" date="2024-02" db="UniProtKB">
        <authorList>
            <consortium name="WormBaseParasite"/>
        </authorList>
    </citation>
    <scope>IDENTIFICATION</scope>
    <source>
        <strain evidence="8">pt0022</strain>
    </source>
</reference>
<evidence type="ECO:0000313" key="7">
    <source>
        <dbReference type="Proteomes" id="UP000093561"/>
    </source>
</evidence>
<dbReference type="GO" id="GO:0036149">
    <property type="term" value="P:phosphatidylinositol acyl-chain remodeling"/>
    <property type="evidence" value="ECO:0007669"/>
    <property type="project" value="TreeGrafter"/>
</dbReference>
<feature type="region of interest" description="Disordered" evidence="4">
    <location>
        <begin position="1"/>
        <end position="27"/>
    </location>
</feature>
<comment type="similarity">
    <text evidence="1">Belongs to the 1-acyl-sn-glycerol-3-phosphate acyltransferase family.</text>
</comment>
<keyword evidence="5" id="KW-0812">Transmembrane</keyword>
<dbReference type="Proteomes" id="UP000093561">
    <property type="component" value="Unassembled WGS sequence"/>
</dbReference>
<proteinExistence type="inferred from homology"/>
<sequence length="419" mass="49660">MATLSSIPAPEMRPHSPYRRPPGDKSAWSTKTNLERFIWILQTPFRTLLCLSNVTVFFVTYFGFMLPVLWARSLWPRLYWFYEGKLYSWLQAFIGYAGYTAGYDVYEYGDDVRKLCVDERIILMCNHQSTADVPVLMTTLQSKGVASRKTLWLMDVMFRWTPFGIIAQMHGDYFIKQGRATREKELIRLKDHLRKVFWDRDRRWIILFPEGGFYYKRIQSSQKYGRENGYPHLEHATLPRYGAIKAVMEEVGPKKGYNYADGVTTSENGSKLQLIRDTVGAIREKKYIKEMRPPIKYVLDVTIAYPHKMPLSLFTLSFGTREPCDIGVHYKIYDASDVPFEDEEKLRDWLYNVYQYKDNILDRYYKEGIFVHGEKGNRVYFPWWRIVGQYIFWLSSFYVQYRIYSFIVLHFLRSVGLIS</sequence>
<evidence type="ECO:0000256" key="3">
    <source>
        <dbReference type="ARBA" id="ARBA00023315"/>
    </source>
</evidence>
<feature type="transmembrane region" description="Helical" evidence="5">
    <location>
        <begin position="45"/>
        <end position="66"/>
    </location>
</feature>
<keyword evidence="3" id="KW-0012">Acyltransferase</keyword>
<dbReference type="PANTHER" id="PTHR10983">
    <property type="entry name" value="1-ACYLGLYCEROL-3-PHOSPHATE ACYLTRANSFERASE-RELATED"/>
    <property type="match status" value="1"/>
</dbReference>
<keyword evidence="5" id="KW-0472">Membrane</keyword>
<organism evidence="7 8">
    <name type="scientific">Wuchereria bancrofti</name>
    <dbReference type="NCBI Taxonomy" id="6293"/>
    <lineage>
        <taxon>Eukaryota</taxon>
        <taxon>Metazoa</taxon>
        <taxon>Ecdysozoa</taxon>
        <taxon>Nematoda</taxon>
        <taxon>Chromadorea</taxon>
        <taxon>Rhabditida</taxon>
        <taxon>Spirurina</taxon>
        <taxon>Spiruromorpha</taxon>
        <taxon>Filarioidea</taxon>
        <taxon>Onchocercidae</taxon>
        <taxon>Wuchereria</taxon>
    </lineage>
</organism>
<name>A0AAF5PT68_WUCBA</name>
<evidence type="ECO:0000256" key="2">
    <source>
        <dbReference type="ARBA" id="ARBA00022679"/>
    </source>
</evidence>
<reference evidence="7" key="1">
    <citation type="submission" date="2015-03" db="EMBL/GenBank/DDBJ databases">
        <title>Wuchereria bancrofti Genome Sequencing Papua New Guinea Strain.</title>
        <authorList>
            <person name="Small S.T."/>
            <person name="Serre D."/>
            <person name="Zimmerman P.A."/>
        </authorList>
    </citation>
    <scope>NUCLEOTIDE SEQUENCE [LARGE SCALE GENOMIC DNA]</scope>
    <source>
        <strain evidence="7">pt0022</strain>
    </source>
</reference>
<evidence type="ECO:0000256" key="4">
    <source>
        <dbReference type="SAM" id="MobiDB-lite"/>
    </source>
</evidence>